<feature type="compositionally biased region" description="Polar residues" evidence="1">
    <location>
        <begin position="69"/>
        <end position="80"/>
    </location>
</feature>
<evidence type="ECO:0000313" key="3">
    <source>
        <dbReference type="Proteomes" id="UP000799766"/>
    </source>
</evidence>
<reference evidence="2" key="1">
    <citation type="journal article" date="2020" name="Stud. Mycol.">
        <title>101 Dothideomycetes genomes: a test case for predicting lifestyles and emergence of pathogens.</title>
        <authorList>
            <person name="Haridas S."/>
            <person name="Albert R."/>
            <person name="Binder M."/>
            <person name="Bloem J."/>
            <person name="Labutti K."/>
            <person name="Salamov A."/>
            <person name="Andreopoulos B."/>
            <person name="Baker S."/>
            <person name="Barry K."/>
            <person name="Bills G."/>
            <person name="Bluhm B."/>
            <person name="Cannon C."/>
            <person name="Castanera R."/>
            <person name="Culley D."/>
            <person name="Daum C."/>
            <person name="Ezra D."/>
            <person name="Gonzalez J."/>
            <person name="Henrissat B."/>
            <person name="Kuo A."/>
            <person name="Liang C."/>
            <person name="Lipzen A."/>
            <person name="Lutzoni F."/>
            <person name="Magnuson J."/>
            <person name="Mondo S."/>
            <person name="Nolan M."/>
            <person name="Ohm R."/>
            <person name="Pangilinan J."/>
            <person name="Park H.-J."/>
            <person name="Ramirez L."/>
            <person name="Alfaro M."/>
            <person name="Sun H."/>
            <person name="Tritt A."/>
            <person name="Yoshinaga Y."/>
            <person name="Zwiers L.-H."/>
            <person name="Turgeon B."/>
            <person name="Goodwin S."/>
            <person name="Spatafora J."/>
            <person name="Crous P."/>
            <person name="Grigoriev I."/>
        </authorList>
    </citation>
    <scope>NUCLEOTIDE SEQUENCE</scope>
    <source>
        <strain evidence="2">ATCC 16933</strain>
    </source>
</reference>
<feature type="region of interest" description="Disordered" evidence="1">
    <location>
        <begin position="54"/>
        <end position="101"/>
    </location>
</feature>
<dbReference type="AlphaFoldDB" id="A0A6A6PFD0"/>
<name>A0A6A6PFD0_9PEZI</name>
<evidence type="ECO:0000256" key="1">
    <source>
        <dbReference type="SAM" id="MobiDB-lite"/>
    </source>
</evidence>
<organism evidence="2 3">
    <name type="scientific">Lineolata rhizophorae</name>
    <dbReference type="NCBI Taxonomy" id="578093"/>
    <lineage>
        <taxon>Eukaryota</taxon>
        <taxon>Fungi</taxon>
        <taxon>Dikarya</taxon>
        <taxon>Ascomycota</taxon>
        <taxon>Pezizomycotina</taxon>
        <taxon>Dothideomycetes</taxon>
        <taxon>Dothideomycetes incertae sedis</taxon>
        <taxon>Lineolatales</taxon>
        <taxon>Lineolataceae</taxon>
        <taxon>Lineolata</taxon>
    </lineage>
</organism>
<proteinExistence type="predicted"/>
<dbReference type="Proteomes" id="UP000799766">
    <property type="component" value="Unassembled WGS sequence"/>
</dbReference>
<accession>A0A6A6PFD0</accession>
<protein>
    <submittedName>
        <fullName evidence="2">Uncharacterized protein</fullName>
    </submittedName>
</protein>
<evidence type="ECO:0000313" key="2">
    <source>
        <dbReference type="EMBL" id="KAF2462409.1"/>
    </source>
</evidence>
<dbReference type="EMBL" id="MU001670">
    <property type="protein sequence ID" value="KAF2462409.1"/>
    <property type="molecule type" value="Genomic_DNA"/>
</dbReference>
<sequence length="183" mass="20172">MGGVQAPKLIVTQLDFLPTISGRELNLYTERLPDRLMLAANLSAIVHIKQNFNHTPKKAKQAGSKKDTSPTSAKAKSRMSTAAVKGASESEGRTPSPGPRGHLDVAVMLLPFTDRHGSSNFPEDVPVESHGTEIKGELTLQVEHIFNVCNEERLRGYFIDVEGRPIKEEDYCLLKISPRVAKR</sequence>
<gene>
    <name evidence="2" type="ORF">BDY21DRAFT_13916</name>
</gene>
<keyword evidence="3" id="KW-1185">Reference proteome</keyword>